<reference evidence="2 3" key="1">
    <citation type="submission" date="2021-02" db="EMBL/GenBank/DDBJ databases">
        <title>Streptomyces spirodelae sp. nov., isolated from duckweed.</title>
        <authorList>
            <person name="Saimee Y."/>
            <person name="Duangmal K."/>
        </authorList>
    </citation>
    <scope>NUCLEOTIDE SEQUENCE [LARGE SCALE GENOMIC DNA]</scope>
    <source>
        <strain evidence="2 3">DW4-2</strain>
    </source>
</reference>
<sequence>LPALAKIDGIWHCVISGELFTVTKSGRTWAVTRAAESADQAPVASGRTRKEALSAALTVLSVSLALPEPSVTHVGARENARDGGVHITVEGVVSVFYRLERDGYVEPCGKCSGKGHILGYEYVEGGVCFNCRGLGSRDVPLPLEDRVNDVRRLADDTRKRDERFIIDTARRRAAWTAYATAEPEMAKWIEGDDSEFARDMRKLILSGKPMTPRQAQAARRAAGDYARRDERAAAEAAARAERIATARPLAEGETVAHEGTVTLAKVVDGAYGASKLLLVDAGDGLTLKVFSTSKAAWRAEEGDRLHIAGTAKAPQDDRYDGAPQTPVARPRVTLLATAEESDQVAA</sequence>
<evidence type="ECO:0000256" key="1">
    <source>
        <dbReference type="SAM" id="MobiDB-lite"/>
    </source>
</evidence>
<dbReference type="Proteomes" id="UP001518976">
    <property type="component" value="Unassembled WGS sequence"/>
</dbReference>
<dbReference type="RefSeq" id="WP_209268834.1">
    <property type="nucleotide sequence ID" value="NZ_JAFFZN010000056.1"/>
</dbReference>
<feature type="non-terminal residue" evidence="2">
    <location>
        <position position="1"/>
    </location>
</feature>
<evidence type="ECO:0000313" key="2">
    <source>
        <dbReference type="EMBL" id="MBO8190077.1"/>
    </source>
</evidence>
<organism evidence="2 3">
    <name type="scientific">Streptomyces spirodelae</name>
    <dbReference type="NCBI Taxonomy" id="2812904"/>
    <lineage>
        <taxon>Bacteria</taxon>
        <taxon>Bacillati</taxon>
        <taxon>Actinomycetota</taxon>
        <taxon>Actinomycetes</taxon>
        <taxon>Kitasatosporales</taxon>
        <taxon>Streptomycetaceae</taxon>
        <taxon>Streptomyces</taxon>
    </lineage>
</organism>
<keyword evidence="3" id="KW-1185">Reference proteome</keyword>
<accession>A0ABS3X3W4</accession>
<gene>
    <name evidence="2" type="ORF">JW592_32215</name>
</gene>
<evidence type="ECO:0000313" key="3">
    <source>
        <dbReference type="Proteomes" id="UP001518976"/>
    </source>
</evidence>
<proteinExistence type="predicted"/>
<comment type="caution">
    <text evidence="2">The sequence shown here is derived from an EMBL/GenBank/DDBJ whole genome shotgun (WGS) entry which is preliminary data.</text>
</comment>
<feature type="region of interest" description="Disordered" evidence="1">
    <location>
        <begin position="309"/>
        <end position="329"/>
    </location>
</feature>
<protein>
    <submittedName>
        <fullName evidence="2">Uncharacterized protein</fullName>
    </submittedName>
</protein>
<dbReference type="EMBL" id="JAFFZN010000056">
    <property type="protein sequence ID" value="MBO8190077.1"/>
    <property type="molecule type" value="Genomic_DNA"/>
</dbReference>
<name>A0ABS3X3W4_9ACTN</name>